<organism evidence="1 2">
    <name type="scientific">Desertifilum tharense IPPAS B-1220</name>
    <dbReference type="NCBI Taxonomy" id="1781255"/>
    <lineage>
        <taxon>Bacteria</taxon>
        <taxon>Bacillati</taxon>
        <taxon>Cyanobacteriota</taxon>
        <taxon>Cyanophyceae</taxon>
        <taxon>Desertifilales</taxon>
        <taxon>Desertifilaceae</taxon>
        <taxon>Desertifilum</taxon>
    </lineage>
</organism>
<dbReference type="Proteomes" id="UP000095472">
    <property type="component" value="Chromosome"/>
</dbReference>
<evidence type="ECO:0000313" key="2">
    <source>
        <dbReference type="Proteomes" id="UP000095472"/>
    </source>
</evidence>
<dbReference type="EMBL" id="CP182909">
    <property type="protein sequence ID" value="XPM66799.1"/>
    <property type="molecule type" value="Genomic_DNA"/>
</dbReference>
<protein>
    <submittedName>
        <fullName evidence="1">Uncharacterized protein</fullName>
    </submittedName>
</protein>
<keyword evidence="2" id="KW-1185">Reference proteome</keyword>
<evidence type="ECO:0000313" key="1">
    <source>
        <dbReference type="EMBL" id="XPM66799.1"/>
    </source>
</evidence>
<reference evidence="1 2" key="1">
    <citation type="journal article" date="2016" name="Genome Announc.">
        <title>Draft Genome Sequence of the Thermotolerant Cyanobacterium Desertifilum sp. IPPAS B-1220.</title>
        <authorList>
            <person name="Mironov K.S."/>
            <person name="Sinetova M.A."/>
            <person name="Bolatkhan K."/>
            <person name="Zayadan B.K."/>
            <person name="Ustinova V.V."/>
            <person name="Kupriyanova E.V."/>
            <person name="Skrypnik A.N."/>
            <person name="Gogoleva N.E."/>
            <person name="Gogolev Y.V."/>
            <person name="Los D.A."/>
        </authorList>
    </citation>
    <scope>NUCLEOTIDE SEQUENCE [LARGE SCALE GENOMIC DNA]</scope>
    <source>
        <strain evidence="1 2">IPPAS B-1220</strain>
    </source>
</reference>
<name>A0ACD5H202_9CYAN</name>
<proteinExistence type="predicted"/>
<accession>A0ACD5H202</accession>
<sequence length="57" mass="6461">MAHSRGTVKNAIAILPLFGEPMFAKYSNVFSLQRDWHPFKGGETMKGNLERTHSNEL</sequence>
<gene>
    <name evidence="1" type="ORF">BH720_017240</name>
</gene>